<organism evidence="2 3">
    <name type="scientific">Microdochium trichocladiopsis</name>
    <dbReference type="NCBI Taxonomy" id="1682393"/>
    <lineage>
        <taxon>Eukaryota</taxon>
        <taxon>Fungi</taxon>
        <taxon>Dikarya</taxon>
        <taxon>Ascomycota</taxon>
        <taxon>Pezizomycotina</taxon>
        <taxon>Sordariomycetes</taxon>
        <taxon>Xylariomycetidae</taxon>
        <taxon>Xylariales</taxon>
        <taxon>Microdochiaceae</taxon>
        <taxon>Microdochium</taxon>
    </lineage>
</organism>
<dbReference type="InterPro" id="IPR021842">
    <property type="entry name" value="DUF3435"/>
</dbReference>
<accession>A0A9P9BQL7</accession>
<dbReference type="PANTHER" id="PTHR37535:SF3">
    <property type="entry name" value="FLUG DOMAIN-CONTAINING PROTEIN"/>
    <property type="match status" value="1"/>
</dbReference>
<dbReference type="GO" id="GO:0006310">
    <property type="term" value="P:DNA recombination"/>
    <property type="evidence" value="ECO:0007669"/>
    <property type="project" value="UniProtKB-KW"/>
</dbReference>
<dbReference type="OrthoDB" id="4722973at2759"/>
<keyword evidence="3" id="KW-1185">Reference proteome</keyword>
<dbReference type="SUPFAM" id="SSF56349">
    <property type="entry name" value="DNA breaking-rejoining enzymes"/>
    <property type="match status" value="1"/>
</dbReference>
<proteinExistence type="predicted"/>
<evidence type="ECO:0000313" key="3">
    <source>
        <dbReference type="Proteomes" id="UP000756346"/>
    </source>
</evidence>
<reference evidence="2" key="1">
    <citation type="journal article" date="2021" name="Nat. Commun.">
        <title>Genetic determinants of endophytism in the Arabidopsis root mycobiome.</title>
        <authorList>
            <person name="Mesny F."/>
            <person name="Miyauchi S."/>
            <person name="Thiergart T."/>
            <person name="Pickel B."/>
            <person name="Atanasova L."/>
            <person name="Karlsson M."/>
            <person name="Huettel B."/>
            <person name="Barry K.W."/>
            <person name="Haridas S."/>
            <person name="Chen C."/>
            <person name="Bauer D."/>
            <person name="Andreopoulos W."/>
            <person name="Pangilinan J."/>
            <person name="LaButti K."/>
            <person name="Riley R."/>
            <person name="Lipzen A."/>
            <person name="Clum A."/>
            <person name="Drula E."/>
            <person name="Henrissat B."/>
            <person name="Kohler A."/>
            <person name="Grigoriev I.V."/>
            <person name="Martin F.M."/>
            <person name="Hacquard S."/>
        </authorList>
    </citation>
    <scope>NUCLEOTIDE SEQUENCE</scope>
    <source>
        <strain evidence="2">MPI-CAGE-CH-0230</strain>
    </source>
</reference>
<name>A0A9P9BQL7_9PEZI</name>
<sequence length="473" mass="53511">MFITNVRSQIPRSVIITNAFTASRISCYIKSSSRPNSSDARLILFRNEVGKAEFALETKKSLKAHDPESSRLDFKGVEGFLELFDIRADEPAALRVIEWNPKVLDQPIFADVDGSILTASKVSTAMRELGFRSGFPQPFTIHDLRAESLTTVDMASYSDTQRQRLAGHRNNAIHQQHYAALNPGVDSQAAFQGKPARPLSIASLFRQLEVPWVAALWQTLPLKKEEELLGEYDSTPCAESCTESPTGDTVFHPEKKAHNDRKSFLKKGLQDYWKETATRTVIGSEEYSCKGVNHPFSRLRSILPVRGPLADLMAIPARLRSEDGKTTFKLLTELYKSTTEVGRKALSACACGKVAQASNRATYLHVYQCRKKKDPSAEYCCSCNEWFSGTSAWDDHCAKHLREDSMPVELAWERIEQTFIPGYCIFCLWDQKRSASQRLFQFMEDKDWKKEITNHWRSAPKGCCPDPRCTDNF</sequence>
<dbReference type="Proteomes" id="UP000756346">
    <property type="component" value="Unassembled WGS sequence"/>
</dbReference>
<protein>
    <submittedName>
        <fullName evidence="2">Uncharacterized protein</fullName>
    </submittedName>
</protein>
<dbReference type="Pfam" id="PF11917">
    <property type="entry name" value="DUF3435"/>
    <property type="match status" value="1"/>
</dbReference>
<comment type="caution">
    <text evidence="2">The sequence shown here is derived from an EMBL/GenBank/DDBJ whole genome shotgun (WGS) entry which is preliminary data.</text>
</comment>
<evidence type="ECO:0000313" key="2">
    <source>
        <dbReference type="EMBL" id="KAH7031052.1"/>
    </source>
</evidence>
<dbReference type="GO" id="GO:0003677">
    <property type="term" value="F:DNA binding"/>
    <property type="evidence" value="ECO:0007669"/>
    <property type="project" value="InterPro"/>
</dbReference>
<dbReference type="EMBL" id="JAGTJQ010000005">
    <property type="protein sequence ID" value="KAH7031052.1"/>
    <property type="molecule type" value="Genomic_DNA"/>
</dbReference>
<feature type="non-terminal residue" evidence="2">
    <location>
        <position position="1"/>
    </location>
</feature>
<dbReference type="GO" id="GO:0015074">
    <property type="term" value="P:DNA integration"/>
    <property type="evidence" value="ECO:0007669"/>
    <property type="project" value="InterPro"/>
</dbReference>
<dbReference type="InterPro" id="IPR013762">
    <property type="entry name" value="Integrase-like_cat_sf"/>
</dbReference>
<dbReference type="InterPro" id="IPR011010">
    <property type="entry name" value="DNA_brk_join_enz"/>
</dbReference>
<dbReference type="RefSeq" id="XP_046012732.1">
    <property type="nucleotide sequence ID" value="XM_046151656.1"/>
</dbReference>
<evidence type="ECO:0000256" key="1">
    <source>
        <dbReference type="ARBA" id="ARBA00023172"/>
    </source>
</evidence>
<keyword evidence="1" id="KW-0233">DNA recombination</keyword>
<dbReference type="AlphaFoldDB" id="A0A9P9BQL7"/>
<dbReference type="PANTHER" id="PTHR37535">
    <property type="entry name" value="FLUG DOMAIN PROTEIN"/>
    <property type="match status" value="1"/>
</dbReference>
<dbReference type="Gene3D" id="1.10.443.10">
    <property type="entry name" value="Intergrase catalytic core"/>
    <property type="match status" value="1"/>
</dbReference>
<gene>
    <name evidence="2" type="ORF">B0I36DRAFT_288833</name>
</gene>
<dbReference type="GeneID" id="70181202"/>